<dbReference type="PANTHER" id="PTHR30582">
    <property type="entry name" value="L,D-TRANSPEPTIDASE"/>
    <property type="match status" value="1"/>
</dbReference>
<dbReference type="EMBL" id="AP026802">
    <property type="protein sequence ID" value="BDR58329.1"/>
    <property type="molecule type" value="Genomic_DNA"/>
</dbReference>
<dbReference type="Gene3D" id="2.40.440.10">
    <property type="entry name" value="L,D-transpeptidase catalytic domain-like"/>
    <property type="match status" value="1"/>
</dbReference>
<evidence type="ECO:0000256" key="7">
    <source>
        <dbReference type="SAM" id="Phobius"/>
    </source>
</evidence>
<name>A0AAU9D3G5_9LACO</name>
<keyword evidence="3 6" id="KW-0133">Cell shape</keyword>
<reference evidence="9 10" key="1">
    <citation type="journal article" date="2023" name="Microbiol. Spectr.">
        <title>Symbiosis of Carpenter Bees with Uncharacterized Lactic Acid Bacteria Showing NAD Auxotrophy.</title>
        <authorList>
            <person name="Kawasaki S."/>
            <person name="Ozawa K."/>
            <person name="Mori T."/>
            <person name="Yamamoto A."/>
            <person name="Ito M."/>
            <person name="Ohkuma M."/>
            <person name="Sakamoto M."/>
            <person name="Matsutani M."/>
        </authorList>
    </citation>
    <scope>NUCLEOTIDE SEQUENCE [LARGE SCALE GENOMIC DNA]</scope>
    <source>
        <strain evidence="9 10">XA3</strain>
    </source>
</reference>
<dbReference type="PROSITE" id="PS52029">
    <property type="entry name" value="LD_TPASE"/>
    <property type="match status" value="1"/>
</dbReference>
<evidence type="ECO:0000256" key="1">
    <source>
        <dbReference type="ARBA" id="ARBA00004752"/>
    </source>
</evidence>
<dbReference type="InterPro" id="IPR022029">
    <property type="entry name" value="YoaR-like_PG-bd"/>
</dbReference>
<evidence type="ECO:0000256" key="3">
    <source>
        <dbReference type="ARBA" id="ARBA00022960"/>
    </source>
</evidence>
<dbReference type="KEGG" id="xap:XA3_07700"/>
<accession>A0AAU9D3G5</accession>
<keyword evidence="10" id="KW-1185">Reference proteome</keyword>
<evidence type="ECO:0000313" key="10">
    <source>
        <dbReference type="Proteomes" id="UP001321861"/>
    </source>
</evidence>
<evidence type="ECO:0000256" key="4">
    <source>
        <dbReference type="ARBA" id="ARBA00022984"/>
    </source>
</evidence>
<evidence type="ECO:0000256" key="6">
    <source>
        <dbReference type="PROSITE-ProRule" id="PRU01373"/>
    </source>
</evidence>
<dbReference type="Pfam" id="PF12229">
    <property type="entry name" value="PG_binding_4"/>
    <property type="match status" value="1"/>
</dbReference>
<dbReference type="InterPro" id="IPR038063">
    <property type="entry name" value="Transpep_catalytic_dom"/>
</dbReference>
<keyword evidence="7" id="KW-0472">Membrane</keyword>
<dbReference type="InterPro" id="IPR050979">
    <property type="entry name" value="LD-transpeptidase"/>
</dbReference>
<feature type="active site" description="Nucleophile" evidence="6">
    <location>
        <position position="461"/>
    </location>
</feature>
<keyword evidence="2" id="KW-0808">Transferase</keyword>
<dbReference type="PANTHER" id="PTHR30582:SF33">
    <property type="entry name" value="EXPORTED PROTEIN"/>
    <property type="match status" value="1"/>
</dbReference>
<keyword evidence="7" id="KW-1133">Transmembrane helix</keyword>
<dbReference type="GO" id="GO:0018104">
    <property type="term" value="P:peptidoglycan-protein cross-linking"/>
    <property type="evidence" value="ECO:0007669"/>
    <property type="project" value="TreeGrafter"/>
</dbReference>
<evidence type="ECO:0000256" key="5">
    <source>
        <dbReference type="ARBA" id="ARBA00023316"/>
    </source>
</evidence>
<keyword evidence="4 6" id="KW-0573">Peptidoglycan synthesis</keyword>
<dbReference type="SUPFAM" id="SSF141523">
    <property type="entry name" value="L,D-transpeptidase catalytic domain-like"/>
    <property type="match status" value="1"/>
</dbReference>
<dbReference type="AlphaFoldDB" id="A0AAU9D3G5"/>
<dbReference type="InterPro" id="IPR038054">
    <property type="entry name" value="LD_TPept-like_central_sf"/>
</dbReference>
<feature type="transmembrane region" description="Helical" evidence="7">
    <location>
        <begin position="21"/>
        <end position="44"/>
    </location>
</feature>
<dbReference type="GO" id="GO:0071972">
    <property type="term" value="F:peptidoglycan L,D-transpeptidase activity"/>
    <property type="evidence" value="ECO:0007669"/>
    <property type="project" value="TreeGrafter"/>
</dbReference>
<protein>
    <recommendedName>
        <fullName evidence="8">L,D-TPase catalytic domain-containing protein</fullName>
    </recommendedName>
</protein>
<feature type="active site" description="Proton donor/acceptor" evidence="6">
    <location>
        <position position="440"/>
    </location>
</feature>
<dbReference type="GO" id="GO:0071555">
    <property type="term" value="P:cell wall organization"/>
    <property type="evidence" value="ECO:0007669"/>
    <property type="project" value="UniProtKB-UniRule"/>
</dbReference>
<dbReference type="Proteomes" id="UP001321861">
    <property type="component" value="Chromosome"/>
</dbReference>
<keyword evidence="7" id="KW-0812">Transmembrane</keyword>
<keyword evidence="5 6" id="KW-0961">Cell wall biogenesis/degradation</keyword>
<dbReference type="GO" id="GO:0016740">
    <property type="term" value="F:transferase activity"/>
    <property type="evidence" value="ECO:0007669"/>
    <property type="project" value="UniProtKB-KW"/>
</dbReference>
<gene>
    <name evidence="9" type="ORF">XA3_07700</name>
</gene>
<evidence type="ECO:0000259" key="8">
    <source>
        <dbReference type="PROSITE" id="PS52029"/>
    </source>
</evidence>
<dbReference type="InterPro" id="IPR005490">
    <property type="entry name" value="LD_TPept_cat_dom"/>
</dbReference>
<proteinExistence type="predicted"/>
<dbReference type="GO" id="GO:0008360">
    <property type="term" value="P:regulation of cell shape"/>
    <property type="evidence" value="ECO:0007669"/>
    <property type="project" value="UniProtKB-UniRule"/>
</dbReference>
<dbReference type="GO" id="GO:0005576">
    <property type="term" value="C:extracellular region"/>
    <property type="evidence" value="ECO:0007669"/>
    <property type="project" value="TreeGrafter"/>
</dbReference>
<feature type="domain" description="L,D-TPase catalytic" evidence="8">
    <location>
        <begin position="360"/>
        <end position="485"/>
    </location>
</feature>
<sequence>MGKNMETKIQRPKVNSKKQGFKKGSFFLISIFGIIIVSTFYLLYSLNFQNNFMPNTQAFGVDISNKDVNEAADLLHSKLDNMEFKIYEDSSVVYTITSKEIDLKKDYHPFLKDLMKRQNPALWGVKTLAFASNNDEHSNDIKLTINNESLKRIEDKLKTNLSKDRSAPVDAKIIRDGDEYKLVKEIDGNTISFAKLENKIRNNINNANAKITIEKDDYEQPKIRENNSTLQKNFKQIQLIQGTKITYQVANSATIEVPKSDITNWINYDNNQVDLNTQSIYNYISNINGNYSTVGITRNFKTSDGAMIKVSGGTYGRQIKVNDDTAQFKNALLKGATTKITASVIGQGLDEANPDNIGNTYVEVSKAKQHEWVYVDGKLFIDANIVTGKPNKKNDTPTGTFVIWNKQSPSVLKGFNDDGSRYSSPVTYWMPIDYTGVGLHDSPWQPKYGGDWYVNNGSHGCINNPPDVIAKYYPVLKIGTPVIIY</sequence>
<dbReference type="CDD" id="cd16913">
    <property type="entry name" value="YkuD_like"/>
    <property type="match status" value="1"/>
</dbReference>
<evidence type="ECO:0000256" key="2">
    <source>
        <dbReference type="ARBA" id="ARBA00022679"/>
    </source>
</evidence>
<organism evidence="9 10">
    <name type="scientific">Xylocopilactobacillus apicola</name>
    <dbReference type="NCBI Taxonomy" id="2932184"/>
    <lineage>
        <taxon>Bacteria</taxon>
        <taxon>Bacillati</taxon>
        <taxon>Bacillota</taxon>
        <taxon>Bacilli</taxon>
        <taxon>Lactobacillales</taxon>
        <taxon>Lactobacillaceae</taxon>
        <taxon>Xylocopilactobacillus</taxon>
    </lineage>
</organism>
<dbReference type="SUPFAM" id="SSF143985">
    <property type="entry name" value="L,D-transpeptidase pre-catalytic domain-like"/>
    <property type="match status" value="1"/>
</dbReference>
<comment type="pathway">
    <text evidence="1 6">Cell wall biogenesis; peptidoglycan biosynthesis.</text>
</comment>
<dbReference type="Gene3D" id="3.10.20.800">
    <property type="match status" value="1"/>
</dbReference>
<evidence type="ECO:0000313" key="9">
    <source>
        <dbReference type="EMBL" id="BDR58329.1"/>
    </source>
</evidence>
<dbReference type="Pfam" id="PF03734">
    <property type="entry name" value="YkuD"/>
    <property type="match status" value="1"/>
</dbReference>